<dbReference type="PROSITE" id="PS50043">
    <property type="entry name" value="HTH_LUXR_2"/>
    <property type="match status" value="1"/>
</dbReference>
<dbReference type="InterPro" id="IPR058245">
    <property type="entry name" value="NreC/VraR/RcsB-like_REC"/>
</dbReference>
<evidence type="ECO:0000256" key="2">
    <source>
        <dbReference type="ARBA" id="ARBA00023125"/>
    </source>
</evidence>
<dbReference type="Gene3D" id="3.40.50.2300">
    <property type="match status" value="1"/>
</dbReference>
<evidence type="ECO:0000256" key="1">
    <source>
        <dbReference type="ARBA" id="ARBA00022553"/>
    </source>
</evidence>
<dbReference type="RefSeq" id="WP_124151014.1">
    <property type="nucleotide sequence ID" value="NZ_RQIS01000006.1"/>
</dbReference>
<evidence type="ECO:0000259" key="4">
    <source>
        <dbReference type="PROSITE" id="PS50043"/>
    </source>
</evidence>
<dbReference type="SUPFAM" id="SSF46894">
    <property type="entry name" value="C-terminal effector domain of the bipartite response regulators"/>
    <property type="match status" value="1"/>
</dbReference>
<comment type="caution">
    <text evidence="3">Lacks conserved residue(s) required for the propagation of feature annotation.</text>
</comment>
<sequence>MKIKVVLADQHPVVIVGLSYFLSNINTIDVIGEAGSPDEIPRLVSGGGCDVLVTGLLSSGGIKGGGLRLIEDIRRQFPDLKIVVFTMIRNHAITKQLLKLGVRSVINKSDQIDHLIIAIHTVYAGAVYFPAAGDAMSNAAGRISVAGSKSQELSQREMEVIRLIASGMSITEIAEYKHRAVQTVSAQKIKAMKKLGVSSEAELYQYAFESGMLHPTISEM</sequence>
<name>A0A3N6NDP9_9BURK</name>
<dbReference type="InterPro" id="IPR000792">
    <property type="entry name" value="Tscrpt_reg_LuxR_C"/>
</dbReference>
<dbReference type="GO" id="GO:0000160">
    <property type="term" value="P:phosphorelay signal transduction system"/>
    <property type="evidence" value="ECO:0007669"/>
    <property type="project" value="InterPro"/>
</dbReference>
<dbReference type="PANTHER" id="PTHR43214:SF17">
    <property type="entry name" value="TRANSCRIPTIONAL REGULATORY PROTEIN RCSB"/>
    <property type="match status" value="1"/>
</dbReference>
<dbReference type="CDD" id="cd17535">
    <property type="entry name" value="REC_NarL-like"/>
    <property type="match status" value="1"/>
</dbReference>
<evidence type="ECO:0000313" key="6">
    <source>
        <dbReference type="EMBL" id="RQH07122.1"/>
    </source>
</evidence>
<dbReference type="SMART" id="SM00448">
    <property type="entry name" value="REC"/>
    <property type="match status" value="1"/>
</dbReference>
<dbReference type="InterPro" id="IPR016032">
    <property type="entry name" value="Sig_transdc_resp-reg_C-effctor"/>
</dbReference>
<dbReference type="OrthoDB" id="8585266at2"/>
<dbReference type="Pfam" id="PF00196">
    <property type="entry name" value="GerE"/>
    <property type="match status" value="1"/>
</dbReference>
<dbReference type="AlphaFoldDB" id="A0A3N6NDP9"/>
<dbReference type="PRINTS" id="PR00038">
    <property type="entry name" value="HTHLUXR"/>
</dbReference>
<evidence type="ECO:0000259" key="5">
    <source>
        <dbReference type="PROSITE" id="PS50110"/>
    </source>
</evidence>
<dbReference type="PROSITE" id="PS50110">
    <property type="entry name" value="RESPONSE_REGULATORY"/>
    <property type="match status" value="1"/>
</dbReference>
<dbReference type="CDD" id="cd06170">
    <property type="entry name" value="LuxR_C_like"/>
    <property type="match status" value="1"/>
</dbReference>
<dbReference type="Pfam" id="PF00072">
    <property type="entry name" value="Response_reg"/>
    <property type="match status" value="1"/>
</dbReference>
<keyword evidence="2 6" id="KW-0238">DNA-binding</keyword>
<keyword evidence="1" id="KW-0597">Phosphoprotein</keyword>
<dbReference type="SUPFAM" id="SSF52172">
    <property type="entry name" value="CheY-like"/>
    <property type="match status" value="1"/>
</dbReference>
<feature type="domain" description="HTH luxR-type" evidence="4">
    <location>
        <begin position="146"/>
        <end position="211"/>
    </location>
</feature>
<dbReference type="InterPro" id="IPR039420">
    <property type="entry name" value="WalR-like"/>
</dbReference>
<dbReference type="Proteomes" id="UP000272778">
    <property type="component" value="Unassembled WGS sequence"/>
</dbReference>
<comment type="caution">
    <text evidence="6">The sequence shown here is derived from an EMBL/GenBank/DDBJ whole genome shotgun (WGS) entry which is preliminary data.</text>
</comment>
<evidence type="ECO:0000256" key="3">
    <source>
        <dbReference type="PROSITE-ProRule" id="PRU00169"/>
    </source>
</evidence>
<dbReference type="EMBL" id="RQIS01000006">
    <property type="protein sequence ID" value="RQH07122.1"/>
    <property type="molecule type" value="Genomic_DNA"/>
</dbReference>
<dbReference type="GO" id="GO:0003677">
    <property type="term" value="F:DNA binding"/>
    <property type="evidence" value="ECO:0007669"/>
    <property type="project" value="UniProtKB-KW"/>
</dbReference>
<dbReference type="GO" id="GO:0006355">
    <property type="term" value="P:regulation of DNA-templated transcription"/>
    <property type="evidence" value="ECO:0007669"/>
    <property type="project" value="InterPro"/>
</dbReference>
<dbReference type="PANTHER" id="PTHR43214">
    <property type="entry name" value="TWO-COMPONENT RESPONSE REGULATOR"/>
    <property type="match status" value="1"/>
</dbReference>
<feature type="domain" description="Response regulatory" evidence="5">
    <location>
        <begin position="4"/>
        <end position="123"/>
    </location>
</feature>
<dbReference type="InterPro" id="IPR011006">
    <property type="entry name" value="CheY-like_superfamily"/>
</dbReference>
<organism evidence="6 7">
    <name type="scientific">Paraburkholderia dinghuensis</name>
    <dbReference type="NCBI Taxonomy" id="2305225"/>
    <lineage>
        <taxon>Bacteria</taxon>
        <taxon>Pseudomonadati</taxon>
        <taxon>Pseudomonadota</taxon>
        <taxon>Betaproteobacteria</taxon>
        <taxon>Burkholderiales</taxon>
        <taxon>Burkholderiaceae</taxon>
        <taxon>Paraburkholderia</taxon>
    </lineage>
</organism>
<accession>A0A3N6NDP9</accession>
<keyword evidence="7" id="KW-1185">Reference proteome</keyword>
<evidence type="ECO:0000313" key="7">
    <source>
        <dbReference type="Proteomes" id="UP000272778"/>
    </source>
</evidence>
<gene>
    <name evidence="6" type="ORF">D1Y85_10715</name>
</gene>
<proteinExistence type="predicted"/>
<dbReference type="SMART" id="SM00421">
    <property type="entry name" value="HTH_LUXR"/>
    <property type="match status" value="1"/>
</dbReference>
<reference evidence="6 7" key="1">
    <citation type="submission" date="2018-11" db="EMBL/GenBank/DDBJ databases">
        <title>Paraburkholderia sp. DHOA04, isolated from soil.</title>
        <authorList>
            <person name="Gao Z.-H."/>
            <person name="Qiu L.-H."/>
            <person name="Fu J.-C."/>
        </authorList>
    </citation>
    <scope>NUCLEOTIDE SEQUENCE [LARGE SCALE GENOMIC DNA]</scope>
    <source>
        <strain evidence="6 7">DHOA04</strain>
    </source>
</reference>
<dbReference type="InterPro" id="IPR001789">
    <property type="entry name" value="Sig_transdc_resp-reg_receiver"/>
</dbReference>
<protein>
    <submittedName>
        <fullName evidence="6">DNA-binding response regulator</fullName>
    </submittedName>
</protein>